<dbReference type="Gene3D" id="3.40.630.30">
    <property type="match status" value="1"/>
</dbReference>
<dbReference type="Proteomes" id="UP000663828">
    <property type="component" value="Unassembled WGS sequence"/>
</dbReference>
<name>A0A814QQN4_ADIRI</name>
<proteinExistence type="predicted"/>
<dbReference type="AlphaFoldDB" id="A0A814QQN4"/>
<evidence type="ECO:0000313" key="1">
    <source>
        <dbReference type="EMBL" id="CAF1122902.1"/>
    </source>
</evidence>
<dbReference type="SUPFAM" id="SSF55729">
    <property type="entry name" value="Acyl-CoA N-acyltransferases (Nat)"/>
    <property type="match status" value="1"/>
</dbReference>
<reference evidence="1" key="1">
    <citation type="submission" date="2021-02" db="EMBL/GenBank/DDBJ databases">
        <authorList>
            <person name="Nowell W R."/>
        </authorList>
    </citation>
    <scope>NUCLEOTIDE SEQUENCE</scope>
</reference>
<evidence type="ECO:0008006" key="3">
    <source>
        <dbReference type="Google" id="ProtNLM"/>
    </source>
</evidence>
<gene>
    <name evidence="1" type="ORF">XAT740_LOCUS19479</name>
</gene>
<accession>A0A814QQN4</accession>
<organism evidence="1 2">
    <name type="scientific">Adineta ricciae</name>
    <name type="common">Rotifer</name>
    <dbReference type="NCBI Taxonomy" id="249248"/>
    <lineage>
        <taxon>Eukaryota</taxon>
        <taxon>Metazoa</taxon>
        <taxon>Spiralia</taxon>
        <taxon>Gnathifera</taxon>
        <taxon>Rotifera</taxon>
        <taxon>Eurotatoria</taxon>
        <taxon>Bdelloidea</taxon>
        <taxon>Adinetida</taxon>
        <taxon>Adinetidae</taxon>
        <taxon>Adineta</taxon>
    </lineage>
</organism>
<evidence type="ECO:0000313" key="2">
    <source>
        <dbReference type="Proteomes" id="UP000663828"/>
    </source>
</evidence>
<dbReference type="EMBL" id="CAJNOR010001329">
    <property type="protein sequence ID" value="CAF1122902.1"/>
    <property type="molecule type" value="Genomic_DNA"/>
</dbReference>
<protein>
    <recommendedName>
        <fullName evidence="3">N-acetyltransferase domain-containing protein</fullName>
    </recommendedName>
</protein>
<dbReference type="InterPro" id="IPR016181">
    <property type="entry name" value="Acyl_CoA_acyltransferase"/>
</dbReference>
<comment type="caution">
    <text evidence="1">The sequence shown here is derived from an EMBL/GenBank/DDBJ whole genome shotgun (WGS) entry which is preliminary data.</text>
</comment>
<sequence>MRARCCRLFSMANTIEDDGIYSYEVLTEKDLEEVARLLARTFTEGNPLEIYLKTAYERFYPYALAVSKAILQDQLSIIAVHKQTREIHGIVQAVDAKTMAKQNFEDVDPSIDTLRVLQEIEEHFMNQYGEFNERDLLQILMVGIRQDCSGKGLATKLHEILFARCRQHAFRHAFVEVSNPATHYIYTKKLNGKEFASTSLATFVSNDGRRPFEHYDGRIQLIVFDL</sequence>
<keyword evidence="2" id="KW-1185">Reference proteome</keyword>